<protein>
    <submittedName>
        <fullName evidence="1">Uncharacterized protein</fullName>
    </submittedName>
</protein>
<evidence type="ECO:0000313" key="2">
    <source>
        <dbReference type="Proteomes" id="UP001230649"/>
    </source>
</evidence>
<keyword evidence="2" id="KW-1185">Reference proteome</keyword>
<reference evidence="1" key="1">
    <citation type="submission" date="2023-04" db="EMBL/GenBank/DDBJ databases">
        <title>Draft Genome sequencing of Naganishia species isolated from polar environments using Oxford Nanopore Technology.</title>
        <authorList>
            <person name="Leo P."/>
            <person name="Venkateswaran K."/>
        </authorList>
    </citation>
    <scope>NUCLEOTIDE SEQUENCE</scope>
    <source>
        <strain evidence="1">MNA-CCFEE 5262</strain>
    </source>
</reference>
<dbReference type="EMBL" id="JASBWS010000035">
    <property type="protein sequence ID" value="KAJ9107965.1"/>
    <property type="molecule type" value="Genomic_DNA"/>
</dbReference>
<organism evidence="1 2">
    <name type="scientific">Naganishia adeliensis</name>
    <dbReference type="NCBI Taxonomy" id="92952"/>
    <lineage>
        <taxon>Eukaryota</taxon>
        <taxon>Fungi</taxon>
        <taxon>Dikarya</taxon>
        <taxon>Basidiomycota</taxon>
        <taxon>Agaricomycotina</taxon>
        <taxon>Tremellomycetes</taxon>
        <taxon>Filobasidiales</taxon>
        <taxon>Filobasidiaceae</taxon>
        <taxon>Naganishia</taxon>
    </lineage>
</organism>
<evidence type="ECO:0000313" key="1">
    <source>
        <dbReference type="EMBL" id="KAJ9107965.1"/>
    </source>
</evidence>
<sequence length="172" mass="18919">MLANSVAILVGLFTALASTAHATPVPSHRSQLRRSISARISSSPDMCIGVEVLENGAQVFEKNCTNSNPNSTTPFYNQWDIVPGNNQVVRLSGLPERSGDFCLDSGDSTRWYPAAKIWTCYPGMPGQQWYYTEDKHLAVTGGNRCLESGRYILTYNSCSESSGYGNQVWELL</sequence>
<comment type="caution">
    <text evidence="1">The sequence shown here is derived from an EMBL/GenBank/DDBJ whole genome shotgun (WGS) entry which is preliminary data.</text>
</comment>
<gene>
    <name evidence="1" type="ORF">QFC20_003650</name>
</gene>
<name>A0ACC2W864_9TREE</name>
<dbReference type="Proteomes" id="UP001230649">
    <property type="component" value="Unassembled WGS sequence"/>
</dbReference>
<proteinExistence type="predicted"/>
<accession>A0ACC2W864</accession>